<dbReference type="Proteomes" id="UP000477782">
    <property type="component" value="Unassembled WGS sequence"/>
</dbReference>
<name>A0A6M0QPS8_9RHOB</name>
<gene>
    <name evidence="1" type="ORF">G4Z14_00025</name>
</gene>
<evidence type="ECO:0000313" key="2">
    <source>
        <dbReference type="Proteomes" id="UP000477782"/>
    </source>
</evidence>
<dbReference type="EMBL" id="JAAIVJ010000001">
    <property type="protein sequence ID" value="NEY88673.1"/>
    <property type="molecule type" value="Genomic_DNA"/>
</dbReference>
<evidence type="ECO:0008006" key="3">
    <source>
        <dbReference type="Google" id="ProtNLM"/>
    </source>
</evidence>
<protein>
    <recommendedName>
        <fullName evidence="3">Lipoprotein</fullName>
    </recommendedName>
</protein>
<keyword evidence="2" id="KW-1185">Reference proteome</keyword>
<accession>A0A6M0QPS8</accession>
<organism evidence="1 2">
    <name type="scientific">Tabrizicola oligotrophica</name>
    <dbReference type="NCBI Taxonomy" id="2710650"/>
    <lineage>
        <taxon>Bacteria</taxon>
        <taxon>Pseudomonadati</taxon>
        <taxon>Pseudomonadota</taxon>
        <taxon>Alphaproteobacteria</taxon>
        <taxon>Rhodobacterales</taxon>
        <taxon>Paracoccaceae</taxon>
        <taxon>Tabrizicola</taxon>
    </lineage>
</organism>
<dbReference type="AlphaFoldDB" id="A0A6M0QPS8"/>
<comment type="caution">
    <text evidence="1">The sequence shown here is derived from an EMBL/GenBank/DDBJ whole genome shotgun (WGS) entry which is preliminary data.</text>
</comment>
<dbReference type="RefSeq" id="WP_164622700.1">
    <property type="nucleotide sequence ID" value="NZ_JAAIVJ010000001.1"/>
</dbReference>
<dbReference type="PROSITE" id="PS51257">
    <property type="entry name" value="PROKAR_LIPOPROTEIN"/>
    <property type="match status" value="1"/>
</dbReference>
<evidence type="ECO:0000313" key="1">
    <source>
        <dbReference type="EMBL" id="NEY88673.1"/>
    </source>
</evidence>
<reference evidence="1 2" key="1">
    <citation type="submission" date="2020-02" db="EMBL/GenBank/DDBJ databases">
        <authorList>
            <person name="Chen W.-M."/>
        </authorList>
    </citation>
    <scope>NUCLEOTIDE SEQUENCE [LARGE SCALE GENOMIC DNA]</scope>
    <source>
        <strain evidence="1 2">KMS-5</strain>
    </source>
</reference>
<proteinExistence type="predicted"/>
<sequence length="121" mass="12430">MGESEKVKDLKLLKPILALGAVCFVLTGCSMSLPVTGQTETGSETFTGQATGYADGGGTLTLVSSKGRSCSGNFVYVTSRNGEGTFTCTNGQSGSFKFVSTGTRGTGTGRIGNEPFTFIFG</sequence>